<dbReference type="Pfam" id="PF14093">
    <property type="entry name" value="DUF4271"/>
    <property type="match status" value="1"/>
</dbReference>
<gene>
    <name evidence="3" type="ORF">AAG747_03250</name>
</gene>
<sequence length="381" mass="44765">MRLFKINRFFFLVLFVCFNSALSAQVRSLADQWLVYDPELKTLVPYVEELHQRQQGVHLLVPLDKYKKGVMDITFQESGSLFINNQLLRRVSNEELSYDLDSLRKAFGNKEVFVTYYANRTVDGLPDVKIRKKVKKANSTVKVSSKTDTSEVAWAKLKFAPGYKNDLILLGMLMMVCYAVFTKYSSILYPLNSLGRTFRNFYKVDSVIHKVNGTDVLIFILYSGLLSAYIVIIFLYNFTPEQKFVESEYNRIMEFNLWLRFLLIVVVVVGIVVCKLIIVWFLAQFHSYRHLANLHLQEFIRFTQFFGSLFLLGTFLVVLQIETLDWEMLSYVLISVLVLNSLCTCYRIYRHISFRKVYLFSYFCATEFLPILFIIKFLMRF</sequence>
<keyword evidence="1" id="KW-0812">Transmembrane</keyword>
<evidence type="ECO:0000313" key="4">
    <source>
        <dbReference type="Proteomes" id="UP001403385"/>
    </source>
</evidence>
<feature type="transmembrane region" description="Helical" evidence="1">
    <location>
        <begin position="167"/>
        <end position="191"/>
    </location>
</feature>
<dbReference type="AlphaFoldDB" id="A0AAW9RV09"/>
<keyword evidence="1" id="KW-1133">Transmembrane helix</keyword>
<organism evidence="3 4">
    <name type="scientific">Rapidithrix thailandica</name>
    <dbReference type="NCBI Taxonomy" id="413964"/>
    <lineage>
        <taxon>Bacteria</taxon>
        <taxon>Pseudomonadati</taxon>
        <taxon>Bacteroidota</taxon>
        <taxon>Cytophagia</taxon>
        <taxon>Cytophagales</taxon>
        <taxon>Flammeovirgaceae</taxon>
        <taxon>Rapidithrix</taxon>
    </lineage>
</organism>
<feature type="transmembrane region" description="Helical" evidence="1">
    <location>
        <begin position="358"/>
        <end position="379"/>
    </location>
</feature>
<feature type="transmembrane region" description="Helical" evidence="1">
    <location>
        <begin position="258"/>
        <end position="282"/>
    </location>
</feature>
<comment type="caution">
    <text evidence="3">The sequence shown here is derived from an EMBL/GenBank/DDBJ whole genome shotgun (WGS) entry which is preliminary data.</text>
</comment>
<feature type="transmembrane region" description="Helical" evidence="1">
    <location>
        <begin position="328"/>
        <end position="346"/>
    </location>
</feature>
<feature type="chain" id="PRO_5043409923" evidence="2">
    <location>
        <begin position="24"/>
        <end position="381"/>
    </location>
</feature>
<evidence type="ECO:0000256" key="1">
    <source>
        <dbReference type="SAM" id="Phobius"/>
    </source>
</evidence>
<keyword evidence="2" id="KW-0732">Signal</keyword>
<evidence type="ECO:0000313" key="3">
    <source>
        <dbReference type="EMBL" id="MEN7546910.1"/>
    </source>
</evidence>
<proteinExistence type="predicted"/>
<feature type="transmembrane region" description="Helical" evidence="1">
    <location>
        <begin position="216"/>
        <end position="238"/>
    </location>
</feature>
<reference evidence="3 4" key="1">
    <citation type="submission" date="2024-04" db="EMBL/GenBank/DDBJ databases">
        <title>Novel genus in family Flammeovirgaceae.</title>
        <authorList>
            <person name="Nguyen T.H."/>
            <person name="Vuong T.Q."/>
            <person name="Le H."/>
            <person name="Kim S.-G."/>
        </authorList>
    </citation>
    <scope>NUCLEOTIDE SEQUENCE [LARGE SCALE GENOMIC DNA]</scope>
    <source>
        <strain evidence="3 4">JCM 23209</strain>
    </source>
</reference>
<feature type="signal peptide" evidence="2">
    <location>
        <begin position="1"/>
        <end position="23"/>
    </location>
</feature>
<keyword evidence="4" id="KW-1185">Reference proteome</keyword>
<name>A0AAW9RV09_9BACT</name>
<evidence type="ECO:0000256" key="2">
    <source>
        <dbReference type="SAM" id="SignalP"/>
    </source>
</evidence>
<dbReference type="Proteomes" id="UP001403385">
    <property type="component" value="Unassembled WGS sequence"/>
</dbReference>
<keyword evidence="1" id="KW-0472">Membrane</keyword>
<feature type="transmembrane region" description="Helical" evidence="1">
    <location>
        <begin position="302"/>
        <end position="322"/>
    </location>
</feature>
<dbReference type="EMBL" id="JBDKWZ010000001">
    <property type="protein sequence ID" value="MEN7546910.1"/>
    <property type="molecule type" value="Genomic_DNA"/>
</dbReference>
<dbReference type="RefSeq" id="WP_346819688.1">
    <property type="nucleotide sequence ID" value="NZ_JBDKWZ010000001.1"/>
</dbReference>
<accession>A0AAW9RV09</accession>
<dbReference type="InterPro" id="IPR025367">
    <property type="entry name" value="DUF4271"/>
</dbReference>
<protein>
    <submittedName>
        <fullName evidence="3">DUF4271 domain-containing protein</fullName>
    </submittedName>
</protein>